<gene>
    <name evidence="1" type="ORF">GCM10009864_52330</name>
</gene>
<dbReference type="Proteomes" id="UP001500994">
    <property type="component" value="Unassembled WGS sequence"/>
</dbReference>
<proteinExistence type="predicted"/>
<name>A0ABN3SHL2_9ACTN</name>
<dbReference type="EMBL" id="BAAARK010000019">
    <property type="protein sequence ID" value="GAA2674720.1"/>
    <property type="molecule type" value="Genomic_DNA"/>
</dbReference>
<comment type="caution">
    <text evidence="1">The sequence shown here is derived from an EMBL/GenBank/DDBJ whole genome shotgun (WGS) entry which is preliminary data.</text>
</comment>
<evidence type="ECO:0000313" key="1">
    <source>
        <dbReference type="EMBL" id="GAA2674720.1"/>
    </source>
</evidence>
<reference evidence="1 2" key="1">
    <citation type="journal article" date="2019" name="Int. J. Syst. Evol. Microbiol.">
        <title>The Global Catalogue of Microorganisms (GCM) 10K type strain sequencing project: providing services to taxonomists for standard genome sequencing and annotation.</title>
        <authorList>
            <consortium name="The Broad Institute Genomics Platform"/>
            <consortium name="The Broad Institute Genome Sequencing Center for Infectious Disease"/>
            <person name="Wu L."/>
            <person name="Ma J."/>
        </authorList>
    </citation>
    <scope>NUCLEOTIDE SEQUENCE [LARGE SCALE GENOMIC DNA]</scope>
    <source>
        <strain evidence="1 2">JCM 16374</strain>
    </source>
</reference>
<evidence type="ECO:0000313" key="2">
    <source>
        <dbReference type="Proteomes" id="UP001500994"/>
    </source>
</evidence>
<organism evidence="1 2">
    <name type="scientific">Streptomyces lunalinharesii</name>
    <dbReference type="NCBI Taxonomy" id="333384"/>
    <lineage>
        <taxon>Bacteria</taxon>
        <taxon>Bacillati</taxon>
        <taxon>Actinomycetota</taxon>
        <taxon>Actinomycetes</taxon>
        <taxon>Kitasatosporales</taxon>
        <taxon>Streptomycetaceae</taxon>
        <taxon>Streptomyces</taxon>
    </lineage>
</organism>
<keyword evidence="2" id="KW-1185">Reference proteome</keyword>
<accession>A0ABN3SHL2</accession>
<protein>
    <submittedName>
        <fullName evidence="1">Uncharacterized protein</fullName>
    </submittedName>
</protein>
<sequence>MVFGASHPFLPVSGVPGIPAGVGVAPWQGRTAAAGREAPPRRRRSVVGWSLRASDKKAGSVRGTCHYPVRVNAGARGASRRTACAAYAARVPRWLTVCIRGA</sequence>